<dbReference type="NCBIfam" id="TIGR01200">
    <property type="entry name" value="GLPGLI"/>
    <property type="match status" value="1"/>
</dbReference>
<dbReference type="Proteomes" id="UP000199450">
    <property type="component" value="Unassembled WGS sequence"/>
</dbReference>
<dbReference type="OrthoDB" id="1440774at2"/>
<name>A0A1H8C3Y1_9FLAO</name>
<organism evidence="1 2">
    <name type="scientific">Chryseobacterium taichungense</name>
    <dbReference type="NCBI Taxonomy" id="295069"/>
    <lineage>
        <taxon>Bacteria</taxon>
        <taxon>Pseudomonadati</taxon>
        <taxon>Bacteroidota</taxon>
        <taxon>Flavobacteriia</taxon>
        <taxon>Flavobacteriales</taxon>
        <taxon>Weeksellaceae</taxon>
        <taxon>Chryseobacterium group</taxon>
        <taxon>Chryseobacterium</taxon>
    </lineage>
</organism>
<dbReference type="STRING" id="295069.SAMN05421856_10859"/>
<reference evidence="2" key="1">
    <citation type="submission" date="2016-10" db="EMBL/GenBank/DDBJ databases">
        <authorList>
            <person name="Varghese N."/>
            <person name="Submissions S."/>
        </authorList>
    </citation>
    <scope>NUCLEOTIDE SEQUENCE [LARGE SCALE GENOMIC DNA]</scope>
    <source>
        <strain evidence="2">DSM 17453</strain>
    </source>
</reference>
<sequence length="279" mass="32653">MKIILISIWITGCLGIKAQSHRFIYDVQYRKDSTQNLMTKENYHLDIDQKEVKYYPRDFYVGDSLITNNIPFGKDMQFNTSGIISHQQGSSTYNDYDVLESVVLKRVANAAQNWKLTGEKKQIKELSVQKAVTSWGGRNWIAWFSPEIPFQEGPYKFHGLPGLIVELYDDKNDYHFELVKNQKLSKPYVNQFIQYMESRSVMVNDEKYKEAKLKYYASPVNYLRNSAGVTRSNEEYYLNDGTLVGENNSREINERLRESIRKYNNPIEIDTAIRYPSEL</sequence>
<dbReference type="RefSeq" id="WP_090001036.1">
    <property type="nucleotide sequence ID" value="NZ_FOBV01000008.1"/>
</dbReference>
<evidence type="ECO:0000313" key="2">
    <source>
        <dbReference type="Proteomes" id="UP000199450"/>
    </source>
</evidence>
<dbReference type="AlphaFoldDB" id="A0A1H8C3Y1"/>
<accession>A0A1H8C3Y1</accession>
<dbReference type="InterPro" id="IPR005901">
    <property type="entry name" value="GLPGLI"/>
</dbReference>
<dbReference type="Pfam" id="PF09697">
    <property type="entry name" value="Porph_ging"/>
    <property type="match status" value="1"/>
</dbReference>
<proteinExistence type="predicted"/>
<gene>
    <name evidence="1" type="ORF">SAMN05421856_10859</name>
</gene>
<dbReference type="EMBL" id="FOBV01000008">
    <property type="protein sequence ID" value="SEM89756.1"/>
    <property type="molecule type" value="Genomic_DNA"/>
</dbReference>
<keyword evidence="2" id="KW-1185">Reference proteome</keyword>
<evidence type="ECO:0000313" key="1">
    <source>
        <dbReference type="EMBL" id="SEM89756.1"/>
    </source>
</evidence>
<protein>
    <submittedName>
        <fullName evidence="1">GLPGLI family protein</fullName>
    </submittedName>
</protein>